<feature type="region of interest" description="Disordered" evidence="1">
    <location>
        <begin position="1"/>
        <end position="112"/>
    </location>
</feature>
<dbReference type="AlphaFoldDB" id="A0A448YST4"/>
<evidence type="ECO:0000259" key="2">
    <source>
        <dbReference type="PROSITE" id="PS50053"/>
    </source>
</evidence>
<accession>A0A448YST4</accession>
<dbReference type="Gene3D" id="3.10.20.90">
    <property type="entry name" value="Phosphatidylinositol 3-kinase Catalytic Subunit, Chain A, domain 1"/>
    <property type="match status" value="2"/>
</dbReference>
<name>A0A448YST4_BRENA</name>
<keyword evidence="4" id="KW-1185">Reference proteome</keyword>
<feature type="compositionally biased region" description="Gly residues" evidence="1">
    <location>
        <begin position="79"/>
        <end position="98"/>
    </location>
</feature>
<feature type="compositionally biased region" description="Basic and acidic residues" evidence="1">
    <location>
        <begin position="99"/>
        <end position="112"/>
    </location>
</feature>
<sequence length="516" mass="57596">MSKRSISRAEDDFFAFGGDDDWDVPAVKKPKSERHRKSQHRHRHHKDRVSSSSGQGQTSSFSSSVTIELDSDGERGPKEGGAAGGGAKGSGTEAGGAREGGESSKAADDNKNDDLIKLLGIESDVGVKKEAKQGAKREEKPEEPEEQINENVLPSPPSSATLPSDEQLLKQIDSEILQGSRHSDIDADLPLPASSTTVSFNGEDIKLKDVPFSIDVTCRLQDKECSAMVRVKGRTRFKNIQEKMMNTLYPEGIPESFEATDSLVFYINELDMIVRQFLRVGTLLQISKTKIPLSEAGDAYHFHALMTTESVAQATKQLLNMREWEPNYDQASAAADQEEITVSIRDRKDAASTKLAAKESTSIEELLSLYLMRKNYPDTLQLRLYDIDGKEIKKGSTVGESRIEDNDIIEVEYDDGELERLEKEEENDEDETTVVREEEGDPYFTINMVGKDRRSFKVQVNSETVMGTMADYYREKAGIDKKVKIRLIFDDEELDERAKVGDTELEEGFMVDVVLI</sequence>
<dbReference type="PROSITE" id="PS50053">
    <property type="entry name" value="UBIQUITIN_2"/>
    <property type="match status" value="1"/>
</dbReference>
<feature type="domain" description="Ubiquitin-like" evidence="2">
    <location>
        <begin position="340"/>
        <end position="411"/>
    </location>
</feature>
<organism evidence="3 4">
    <name type="scientific">Brettanomyces naardenensis</name>
    <name type="common">Yeast</name>
    <dbReference type="NCBI Taxonomy" id="13370"/>
    <lineage>
        <taxon>Eukaryota</taxon>
        <taxon>Fungi</taxon>
        <taxon>Dikarya</taxon>
        <taxon>Ascomycota</taxon>
        <taxon>Saccharomycotina</taxon>
        <taxon>Pichiomycetes</taxon>
        <taxon>Pichiales</taxon>
        <taxon>Pichiaceae</taxon>
        <taxon>Brettanomyces</taxon>
    </lineage>
</organism>
<dbReference type="InterPro" id="IPR029071">
    <property type="entry name" value="Ubiquitin-like_domsf"/>
</dbReference>
<dbReference type="CDD" id="cd01763">
    <property type="entry name" value="Ubl_SUMO_like"/>
    <property type="match status" value="1"/>
</dbReference>
<dbReference type="OrthoDB" id="3365399at2759"/>
<dbReference type="InterPro" id="IPR000626">
    <property type="entry name" value="Ubiquitin-like_dom"/>
</dbReference>
<gene>
    <name evidence="3" type="ORF">BRENAR_LOCUS4695</name>
</gene>
<reference evidence="3 4" key="1">
    <citation type="submission" date="2018-12" db="EMBL/GenBank/DDBJ databases">
        <authorList>
            <person name="Tiukova I."/>
            <person name="Dainat J."/>
        </authorList>
    </citation>
    <scope>NUCLEOTIDE SEQUENCE [LARGE SCALE GENOMIC DNA]</scope>
</reference>
<feature type="region of interest" description="Disordered" evidence="1">
    <location>
        <begin position="127"/>
        <end position="163"/>
    </location>
</feature>
<dbReference type="InterPro" id="IPR022617">
    <property type="entry name" value="Rad60/SUMO-like_dom"/>
</dbReference>
<dbReference type="PANTHER" id="PTHR10562">
    <property type="entry name" value="SMALL UBIQUITIN-RELATED MODIFIER"/>
    <property type="match status" value="1"/>
</dbReference>
<evidence type="ECO:0000313" key="4">
    <source>
        <dbReference type="Proteomes" id="UP000290900"/>
    </source>
</evidence>
<proteinExistence type="predicted"/>
<evidence type="ECO:0000256" key="1">
    <source>
        <dbReference type="SAM" id="MobiDB-lite"/>
    </source>
</evidence>
<evidence type="ECO:0000313" key="3">
    <source>
        <dbReference type="EMBL" id="VEU23966.1"/>
    </source>
</evidence>
<dbReference type="Proteomes" id="UP000290900">
    <property type="component" value="Unassembled WGS sequence"/>
</dbReference>
<protein>
    <submittedName>
        <fullName evidence="3">DEKNAAC105086</fullName>
    </submittedName>
</protein>
<feature type="compositionally biased region" description="Basic residues" evidence="1">
    <location>
        <begin position="28"/>
        <end position="47"/>
    </location>
</feature>
<dbReference type="STRING" id="13370.A0A448YST4"/>
<dbReference type="InParanoid" id="A0A448YST4"/>
<dbReference type="SUPFAM" id="SSF54236">
    <property type="entry name" value="Ubiquitin-like"/>
    <property type="match status" value="2"/>
</dbReference>
<feature type="compositionally biased region" description="Basic and acidic residues" evidence="1">
    <location>
        <begin position="127"/>
        <end position="140"/>
    </location>
</feature>
<dbReference type="Pfam" id="PF11976">
    <property type="entry name" value="Rad60-SLD"/>
    <property type="match status" value="2"/>
</dbReference>
<dbReference type="EMBL" id="CAACVR010000067">
    <property type="protein sequence ID" value="VEU23966.1"/>
    <property type="molecule type" value="Genomic_DNA"/>
</dbReference>
<feature type="compositionally biased region" description="Low complexity" evidence="1">
    <location>
        <begin position="50"/>
        <end position="66"/>
    </location>
</feature>